<dbReference type="SMART" id="SM00478">
    <property type="entry name" value="ENDO3c"/>
    <property type="match status" value="1"/>
</dbReference>
<keyword evidence="4" id="KW-0234">DNA repair</keyword>
<name>A0ABS2RBM0_9BACI</name>
<dbReference type="PANTHER" id="PTHR43003:SF5">
    <property type="entry name" value="DNA-3-METHYLADENINE GLYCOSYLASE"/>
    <property type="match status" value="1"/>
</dbReference>
<keyword evidence="7" id="KW-1185">Reference proteome</keyword>
<comment type="catalytic activity">
    <reaction evidence="1">
        <text>Hydrolysis of alkylated DNA, releasing 3-methyladenine, 3-methylguanine, 7-methylguanine and 7-methyladenine.</text>
        <dbReference type="EC" id="3.2.2.21"/>
    </reaction>
</comment>
<feature type="domain" description="HhH-GPD" evidence="5">
    <location>
        <begin position="127"/>
        <end position="287"/>
    </location>
</feature>
<protein>
    <recommendedName>
        <fullName evidence="2">DNA-3-methyladenine glycosylase II</fullName>
        <ecNumber evidence="2">3.2.2.21</ecNumber>
    </recommendedName>
</protein>
<dbReference type="InterPro" id="IPR011257">
    <property type="entry name" value="DNA_glycosylase"/>
</dbReference>
<keyword evidence="6" id="KW-0326">Glycosidase</keyword>
<dbReference type="RefSeq" id="WP_077109541.1">
    <property type="nucleotide sequence ID" value="NZ_JAFBFH010000038.1"/>
</dbReference>
<dbReference type="EMBL" id="JAFBFH010000038">
    <property type="protein sequence ID" value="MBM7717056.1"/>
    <property type="molecule type" value="Genomic_DNA"/>
</dbReference>
<evidence type="ECO:0000259" key="5">
    <source>
        <dbReference type="SMART" id="SM00478"/>
    </source>
</evidence>
<organism evidence="6 7">
    <name type="scientific">Siminovitchia thermophila</name>
    <dbReference type="NCBI Taxonomy" id="1245522"/>
    <lineage>
        <taxon>Bacteria</taxon>
        <taxon>Bacillati</taxon>
        <taxon>Bacillota</taxon>
        <taxon>Bacilli</taxon>
        <taxon>Bacillales</taxon>
        <taxon>Bacillaceae</taxon>
        <taxon>Siminovitchia</taxon>
    </lineage>
</organism>
<comment type="caution">
    <text evidence="6">The sequence shown here is derived from an EMBL/GenBank/DDBJ whole genome shotgun (WGS) entry which is preliminary data.</text>
</comment>
<dbReference type="EC" id="3.2.2.21" evidence="2"/>
<evidence type="ECO:0000256" key="2">
    <source>
        <dbReference type="ARBA" id="ARBA00012000"/>
    </source>
</evidence>
<dbReference type="PANTHER" id="PTHR43003">
    <property type="entry name" value="DNA-3-METHYLADENINE GLYCOSYLASE"/>
    <property type="match status" value="1"/>
</dbReference>
<gene>
    <name evidence="6" type="ORF">JOC94_004080</name>
</gene>
<evidence type="ECO:0000256" key="4">
    <source>
        <dbReference type="ARBA" id="ARBA00023204"/>
    </source>
</evidence>
<dbReference type="InterPro" id="IPR051912">
    <property type="entry name" value="Alkylbase_DNA_Glycosylase/TA"/>
</dbReference>
<dbReference type="CDD" id="cd00056">
    <property type="entry name" value="ENDO3c"/>
    <property type="match status" value="1"/>
</dbReference>
<keyword evidence="3" id="KW-0227">DNA damage</keyword>
<dbReference type="Gene3D" id="1.10.340.30">
    <property type="entry name" value="Hypothetical protein, domain 2"/>
    <property type="match status" value="1"/>
</dbReference>
<keyword evidence="6" id="KW-0378">Hydrolase</keyword>
<reference evidence="6 7" key="1">
    <citation type="submission" date="2021-01" db="EMBL/GenBank/DDBJ databases">
        <title>Genomic Encyclopedia of Type Strains, Phase IV (KMG-IV): sequencing the most valuable type-strain genomes for metagenomic binning, comparative biology and taxonomic classification.</title>
        <authorList>
            <person name="Goeker M."/>
        </authorList>
    </citation>
    <scope>NUCLEOTIDE SEQUENCE [LARGE SCALE GENOMIC DNA]</scope>
    <source>
        <strain evidence="6 7">DSM 105453</strain>
    </source>
</reference>
<dbReference type="GO" id="GO:0003905">
    <property type="term" value="F:alkylbase DNA N-glycosylase activity"/>
    <property type="evidence" value="ECO:0007669"/>
    <property type="project" value="UniProtKB-EC"/>
</dbReference>
<dbReference type="Pfam" id="PF00730">
    <property type="entry name" value="HhH-GPD"/>
    <property type="match status" value="1"/>
</dbReference>
<dbReference type="Gene3D" id="1.10.1670.40">
    <property type="match status" value="1"/>
</dbReference>
<dbReference type="SUPFAM" id="SSF48150">
    <property type="entry name" value="DNA-glycosylase"/>
    <property type="match status" value="1"/>
</dbReference>
<proteinExistence type="predicted"/>
<sequence length="289" mass="33517">MWEERVQIEGPYNFDLALDRLAMDPLHMIASEKRLIRVPIYEPYAEVVDVQAIGSTEKPVFKLRGKNINTKEKIIAEVMRVFQWNKPLDEIHQYFSDTVLSDIFSEHRGTPIVLEFSLYASIMRSIIHQQIHMKLAISLTEQFVKTYGLEVDGVPFFPLPETVAALKVDDLRKLRMSLRKAEYLIDISRKITNGDVNLEHVKQLPDQEVIAELIKLRGVGPWTAQSFLLFGLGRNNLFPKADIGLQKALQKLFQLERKPSPDEIDGYIKNWEPYLSYASLYLWRSIEKK</sequence>
<evidence type="ECO:0000313" key="6">
    <source>
        <dbReference type="EMBL" id="MBM7717056.1"/>
    </source>
</evidence>
<dbReference type="InterPro" id="IPR003265">
    <property type="entry name" value="HhH-GPD_domain"/>
</dbReference>
<dbReference type="Proteomes" id="UP000823485">
    <property type="component" value="Unassembled WGS sequence"/>
</dbReference>
<evidence type="ECO:0000256" key="1">
    <source>
        <dbReference type="ARBA" id="ARBA00000086"/>
    </source>
</evidence>
<evidence type="ECO:0000256" key="3">
    <source>
        <dbReference type="ARBA" id="ARBA00022763"/>
    </source>
</evidence>
<accession>A0ABS2RBM0</accession>
<evidence type="ECO:0000313" key="7">
    <source>
        <dbReference type="Proteomes" id="UP000823485"/>
    </source>
</evidence>